<gene>
    <name evidence="2" type="ORF">Q4Q40_18030</name>
</gene>
<dbReference type="PROSITE" id="PS51257">
    <property type="entry name" value="PROKAR_LIPOPROTEIN"/>
    <property type="match status" value="1"/>
</dbReference>
<reference evidence="2" key="1">
    <citation type="submission" date="2023-07" db="EMBL/GenBank/DDBJ databases">
        <title>Two novel species in the genus Flavivirga.</title>
        <authorList>
            <person name="Kwon K."/>
        </authorList>
    </citation>
    <scope>NUCLEOTIDE SEQUENCE</scope>
    <source>
        <strain evidence="2">KACC 14158</strain>
    </source>
</reference>
<protein>
    <recommendedName>
        <fullName evidence="4">DUF4374 domain-containing protein</fullName>
    </recommendedName>
</protein>
<keyword evidence="3" id="KW-1185">Reference proteome</keyword>
<dbReference type="Proteomes" id="UP001176806">
    <property type="component" value="Unassembled WGS sequence"/>
</dbReference>
<proteinExistence type="predicted"/>
<evidence type="ECO:0000313" key="3">
    <source>
        <dbReference type="Proteomes" id="UP001176806"/>
    </source>
</evidence>
<comment type="caution">
    <text evidence="2">The sequence shown here is derived from an EMBL/GenBank/DDBJ whole genome shotgun (WGS) entry which is preliminary data.</text>
</comment>
<feature type="chain" id="PRO_5045644940" description="DUF4374 domain-containing protein" evidence="1">
    <location>
        <begin position="31"/>
        <end position="427"/>
    </location>
</feature>
<dbReference type="EMBL" id="JAUOEL010000007">
    <property type="protein sequence ID" value="MDO5976102.1"/>
    <property type="molecule type" value="Genomic_DNA"/>
</dbReference>
<evidence type="ECO:0000256" key="1">
    <source>
        <dbReference type="SAM" id="SignalP"/>
    </source>
</evidence>
<sequence length="427" mass="46878">MNLYFKQFKNNTLSILLIAMSFLITTSCKNDDDDVDEPEEETRLKTGFVINATTPNDDFIVKYFEELPSGVANLTDGQVFTSFTPNEFYDGCFFDSNGLDETDRLAKIFVNIDGELEEDEASIAHSGNRGQPKIIDATTGLFTDRANPAQVTVFNPTTMQITGLINMEDSENLPNEQILNGFLVRGDEFFCYVRSADTAEPFTSFYVQSANYRTGAFVNTTVIPDAGINAYSNLEGHTNVDEQGNIYYLNTGVAIQGTSCALYKIPAGSNDFDPNYTFNPALAANPLNTLLSNCFFFNYIGNGKAIAYAITDIPQGVLQLVASVGGDPRNLTQAQLLQAQQLFFTENTARWILIDVNTKDVSIIPGLPPQGGFVTQSSRVINGEVYLTIKNTDENAIYKYNATSGAVEKAFDVEGGTIRGIYDLSSN</sequence>
<evidence type="ECO:0000313" key="2">
    <source>
        <dbReference type="EMBL" id="MDO5976102.1"/>
    </source>
</evidence>
<feature type="signal peptide" evidence="1">
    <location>
        <begin position="1"/>
        <end position="30"/>
    </location>
</feature>
<dbReference type="RefSeq" id="WP_303303363.1">
    <property type="nucleotide sequence ID" value="NZ_BAABDA010000004.1"/>
</dbReference>
<evidence type="ECO:0008006" key="4">
    <source>
        <dbReference type="Google" id="ProtNLM"/>
    </source>
</evidence>
<accession>A0ABT8WSE1</accession>
<organism evidence="2 3">
    <name type="scientific">Flavivirga jejuensis</name>
    <dbReference type="NCBI Taxonomy" id="870487"/>
    <lineage>
        <taxon>Bacteria</taxon>
        <taxon>Pseudomonadati</taxon>
        <taxon>Bacteroidota</taxon>
        <taxon>Flavobacteriia</taxon>
        <taxon>Flavobacteriales</taxon>
        <taxon>Flavobacteriaceae</taxon>
        <taxon>Flavivirga</taxon>
    </lineage>
</organism>
<name>A0ABT8WSE1_9FLAO</name>
<keyword evidence="1" id="KW-0732">Signal</keyword>